<evidence type="ECO:0000256" key="1">
    <source>
        <dbReference type="SAM" id="MobiDB-lite"/>
    </source>
</evidence>
<dbReference type="EMBL" id="AAGVNP010000145">
    <property type="protein sequence ID" value="EBS4548321.1"/>
    <property type="molecule type" value="Genomic_DNA"/>
</dbReference>
<dbReference type="Proteomes" id="UP000839885">
    <property type="component" value="Unassembled WGS sequence"/>
</dbReference>
<gene>
    <name evidence="2" type="ORF">DQK32_20920</name>
</gene>
<name>A0A5U9VQL9_SALNE</name>
<comment type="caution">
    <text evidence="2">The sequence shown here is derived from an EMBL/GenBank/DDBJ whole genome shotgun (WGS) entry which is preliminary data.</text>
</comment>
<sequence length="124" mass="13396">AYAQPQQFAPQPQPAYAQPQQFAVQPQPAYAQPQQFAVQSQPAYAQPQQFAVQSQPAYAQPQQFAAQPQATDALNNAQFQHLLTAISGINSGVAGMEQRFAQLMQDTTQTPSLNPAGGNQINIV</sequence>
<accession>A0A5U9VQL9</accession>
<evidence type="ECO:0000313" key="2">
    <source>
        <dbReference type="EMBL" id="EBS4548321.1"/>
    </source>
</evidence>
<protein>
    <submittedName>
        <fullName evidence="2">Uncharacterized protein</fullName>
    </submittedName>
</protein>
<feature type="region of interest" description="Disordered" evidence="1">
    <location>
        <begin position="1"/>
        <end position="24"/>
    </location>
</feature>
<feature type="non-terminal residue" evidence="2">
    <location>
        <position position="1"/>
    </location>
</feature>
<proteinExistence type="predicted"/>
<dbReference type="AlphaFoldDB" id="A0A5U9VQL9"/>
<reference evidence="2" key="1">
    <citation type="submission" date="2018-06" db="EMBL/GenBank/DDBJ databases">
        <authorList>
            <person name="Ashton P.M."/>
            <person name="Dallman T."/>
            <person name="Nair S."/>
            <person name="De Pinna E."/>
            <person name="Peters T."/>
            <person name="Grant K."/>
        </authorList>
    </citation>
    <scope>NUCLEOTIDE SEQUENCE [LARGE SCALE GENOMIC DNA]</scope>
    <source>
        <strain evidence="2">160804</strain>
    </source>
</reference>
<organism evidence="2">
    <name type="scientific">Salmonella newport</name>
    <dbReference type="NCBI Taxonomy" id="108619"/>
    <lineage>
        <taxon>Bacteria</taxon>
        <taxon>Pseudomonadati</taxon>
        <taxon>Pseudomonadota</taxon>
        <taxon>Gammaproteobacteria</taxon>
        <taxon>Enterobacterales</taxon>
        <taxon>Enterobacteriaceae</taxon>
        <taxon>Salmonella</taxon>
    </lineage>
</organism>